<evidence type="ECO:0008006" key="3">
    <source>
        <dbReference type="Google" id="ProtNLM"/>
    </source>
</evidence>
<protein>
    <recommendedName>
        <fullName evidence="3">DUF4365 domain-containing protein</fullName>
    </recommendedName>
</protein>
<evidence type="ECO:0000313" key="2">
    <source>
        <dbReference type="Proteomes" id="UP000321532"/>
    </source>
</evidence>
<comment type="caution">
    <text evidence="1">The sequence shown here is derived from an EMBL/GenBank/DDBJ whole genome shotgun (WGS) entry which is preliminary data.</text>
</comment>
<sequence>MANYKQYSMSAASAVAVQAAKDLEAYLRNKPETIEVLNVEDEPSCRAKDIDLIWTYRRSDGEQAVKTIEIKGDRYYGTGNYFLETISNEAKNTPGCFMYTAADYVFYYFLEPKELHILPMPATRDWFQQHLTSFPEKKTSTPVGKNKFYITVGRLVPRQRIIDEVPGVRVMDLAARLNF</sequence>
<reference evidence="1 2" key="1">
    <citation type="submission" date="2019-07" db="EMBL/GenBank/DDBJ databases">
        <title>Whole genome shotgun sequence of Adhaeribacter aerolatus NBRC 106133.</title>
        <authorList>
            <person name="Hosoyama A."/>
            <person name="Uohara A."/>
            <person name="Ohji S."/>
            <person name="Ichikawa N."/>
        </authorList>
    </citation>
    <scope>NUCLEOTIDE SEQUENCE [LARGE SCALE GENOMIC DNA]</scope>
    <source>
        <strain evidence="1 2">NBRC 106133</strain>
    </source>
</reference>
<evidence type="ECO:0000313" key="1">
    <source>
        <dbReference type="EMBL" id="GEO06009.1"/>
    </source>
</evidence>
<dbReference type="Proteomes" id="UP000321532">
    <property type="component" value="Unassembled WGS sequence"/>
</dbReference>
<gene>
    <name evidence="1" type="ORF">AAE02nite_36730</name>
</gene>
<proteinExistence type="predicted"/>
<keyword evidence="2" id="KW-1185">Reference proteome</keyword>
<organism evidence="1 2">
    <name type="scientific">Adhaeribacter aerolatus</name>
    <dbReference type="NCBI Taxonomy" id="670289"/>
    <lineage>
        <taxon>Bacteria</taxon>
        <taxon>Pseudomonadati</taxon>
        <taxon>Bacteroidota</taxon>
        <taxon>Cytophagia</taxon>
        <taxon>Cytophagales</taxon>
        <taxon>Hymenobacteraceae</taxon>
        <taxon>Adhaeribacter</taxon>
    </lineage>
</organism>
<dbReference type="EMBL" id="BJYS01000029">
    <property type="protein sequence ID" value="GEO06009.1"/>
    <property type="molecule type" value="Genomic_DNA"/>
</dbReference>
<dbReference type="OrthoDB" id="5514550at2"/>
<name>A0A512B237_9BACT</name>
<dbReference type="AlphaFoldDB" id="A0A512B237"/>
<accession>A0A512B237</accession>